<dbReference type="PROSITE" id="PS01296">
    <property type="entry name" value="RSMI"/>
    <property type="match status" value="1"/>
</dbReference>
<dbReference type="Gene3D" id="3.30.950.10">
    <property type="entry name" value="Methyltransferase, Cobalt-precorrin-4 Transmethylase, Domain 2"/>
    <property type="match status" value="1"/>
</dbReference>
<dbReference type="FunFam" id="3.40.1010.10:FF:000007">
    <property type="entry name" value="Ribosomal RNA small subunit methyltransferase I"/>
    <property type="match status" value="1"/>
</dbReference>
<keyword evidence="2" id="KW-0698">rRNA processing</keyword>
<evidence type="ECO:0000313" key="9">
    <source>
        <dbReference type="Proteomes" id="UP000825935"/>
    </source>
</evidence>
<dbReference type="GO" id="GO:0008168">
    <property type="term" value="F:methyltransferase activity"/>
    <property type="evidence" value="ECO:0007669"/>
    <property type="project" value="UniProtKB-KW"/>
</dbReference>
<dbReference type="CDD" id="cd11648">
    <property type="entry name" value="RsmI"/>
    <property type="match status" value="1"/>
</dbReference>
<evidence type="ECO:0000256" key="5">
    <source>
        <dbReference type="ARBA" id="ARBA00022691"/>
    </source>
</evidence>
<feature type="domain" description="Tetrapyrrole methylase" evidence="7">
    <location>
        <begin position="109"/>
        <end position="308"/>
    </location>
</feature>
<dbReference type="Pfam" id="PF00590">
    <property type="entry name" value="TP_methylase"/>
    <property type="match status" value="1"/>
</dbReference>
<dbReference type="InterPro" id="IPR018063">
    <property type="entry name" value="SAM_MeTrfase_RsmI_CS"/>
</dbReference>
<dbReference type="AlphaFoldDB" id="A0A8T2UB35"/>
<feature type="chain" id="PRO_5035827395" description="Tetrapyrrole methylase domain-containing protein" evidence="6">
    <location>
        <begin position="20"/>
        <end position="389"/>
    </location>
</feature>
<name>A0A8T2UB35_CERRI</name>
<dbReference type="InterPro" id="IPR014776">
    <property type="entry name" value="4pyrrole_Mease_sub2"/>
</dbReference>
<dbReference type="GO" id="GO:0006364">
    <property type="term" value="P:rRNA processing"/>
    <property type="evidence" value="ECO:0007669"/>
    <property type="project" value="UniProtKB-KW"/>
</dbReference>
<feature type="signal peptide" evidence="6">
    <location>
        <begin position="1"/>
        <end position="19"/>
    </location>
</feature>
<keyword evidence="6" id="KW-0732">Signal</keyword>
<reference evidence="8" key="1">
    <citation type="submission" date="2021-08" db="EMBL/GenBank/DDBJ databases">
        <title>WGS assembly of Ceratopteris richardii.</title>
        <authorList>
            <person name="Marchant D.B."/>
            <person name="Chen G."/>
            <person name="Jenkins J."/>
            <person name="Shu S."/>
            <person name="Leebens-Mack J."/>
            <person name="Grimwood J."/>
            <person name="Schmutz J."/>
            <person name="Soltis P."/>
            <person name="Soltis D."/>
            <person name="Chen Z.-H."/>
        </authorList>
    </citation>
    <scope>NUCLEOTIDE SEQUENCE</scope>
    <source>
        <strain evidence="8">Whitten #5841</strain>
        <tissue evidence="8">Leaf</tissue>
    </source>
</reference>
<accession>A0A8T2UB35</accession>
<dbReference type="Gene3D" id="3.40.1010.10">
    <property type="entry name" value="Cobalt-precorrin-4 Transmethylase, Domain 1"/>
    <property type="match status" value="1"/>
</dbReference>
<dbReference type="OMA" id="QWMAVHQ"/>
<dbReference type="OrthoDB" id="289942at2759"/>
<gene>
    <name evidence="8" type="ORF">KP509_09G062500</name>
</gene>
<dbReference type="NCBIfam" id="TIGR00096">
    <property type="entry name" value="16S rRNA (cytidine(1402)-2'-O)-methyltransferase"/>
    <property type="match status" value="1"/>
</dbReference>
<sequence>MRSLLAARAMACWPVLSRACVTYSQATALHRSYRAFHLPLAFTMGRLSLGRRVYLRPCTYSPHTLSSSVFYSQEREDGNEAPTEHLDMMLSTEEEISLSAPKGALESGLYLVGTPIGNLEDITLRALRVLKSVDLILSEDTRHSAKLLQHYNICTPSLSYHKYNEAKRINVVLEKLRCGGALALISDAGMPGISDPGAELVMACISSQVRVFPIPGPSAVITALVAAGLPSNDFSFVGFLSAQATQRRSRLSASSNETSTQVFYVPPHKLCAVLEDCVAILGPSRRCVVAREMTKVHEEFWRGTLEEALSEFSNRNPRGEITLVVQGWQKAYSQELTDEDIKHELEIALANGFSMSEAAKLVAKKMHANKKKVYGIALNLPAKLQTSQR</sequence>
<evidence type="ECO:0000256" key="1">
    <source>
        <dbReference type="ARBA" id="ARBA00022490"/>
    </source>
</evidence>
<proteinExistence type="inferred from homology"/>
<keyword evidence="9" id="KW-1185">Reference proteome</keyword>
<dbReference type="InterPro" id="IPR014777">
    <property type="entry name" value="4pyrrole_Mease_sub1"/>
</dbReference>
<comment type="caution">
    <text evidence="8">The sequence shown here is derived from an EMBL/GenBank/DDBJ whole genome shotgun (WGS) entry which is preliminary data.</text>
</comment>
<evidence type="ECO:0000256" key="2">
    <source>
        <dbReference type="ARBA" id="ARBA00022552"/>
    </source>
</evidence>
<dbReference type="InterPro" id="IPR035996">
    <property type="entry name" value="4pyrrol_Methylase_sf"/>
</dbReference>
<keyword evidence="3" id="KW-0489">Methyltransferase</keyword>
<dbReference type="PANTHER" id="PTHR46111">
    <property type="entry name" value="RIBOSOMAL RNA SMALL SUBUNIT METHYLTRANSFERASE I"/>
    <property type="match status" value="1"/>
</dbReference>
<evidence type="ECO:0000313" key="8">
    <source>
        <dbReference type="EMBL" id="KAH7429709.1"/>
    </source>
</evidence>
<evidence type="ECO:0000256" key="6">
    <source>
        <dbReference type="SAM" id="SignalP"/>
    </source>
</evidence>
<dbReference type="InterPro" id="IPR008189">
    <property type="entry name" value="rRNA_ssu_MeTfrase_I"/>
</dbReference>
<dbReference type="Proteomes" id="UP000825935">
    <property type="component" value="Chromosome 9"/>
</dbReference>
<evidence type="ECO:0000259" key="7">
    <source>
        <dbReference type="Pfam" id="PF00590"/>
    </source>
</evidence>
<evidence type="ECO:0000256" key="4">
    <source>
        <dbReference type="ARBA" id="ARBA00022679"/>
    </source>
</evidence>
<organism evidence="8 9">
    <name type="scientific">Ceratopteris richardii</name>
    <name type="common">Triangle waterfern</name>
    <dbReference type="NCBI Taxonomy" id="49495"/>
    <lineage>
        <taxon>Eukaryota</taxon>
        <taxon>Viridiplantae</taxon>
        <taxon>Streptophyta</taxon>
        <taxon>Embryophyta</taxon>
        <taxon>Tracheophyta</taxon>
        <taxon>Polypodiopsida</taxon>
        <taxon>Polypodiidae</taxon>
        <taxon>Polypodiales</taxon>
        <taxon>Pteridineae</taxon>
        <taxon>Pteridaceae</taxon>
        <taxon>Parkerioideae</taxon>
        <taxon>Ceratopteris</taxon>
    </lineage>
</organism>
<dbReference type="HAMAP" id="MF_01877">
    <property type="entry name" value="16SrRNA_methyltr_I"/>
    <property type="match status" value="1"/>
</dbReference>
<dbReference type="PANTHER" id="PTHR46111:SF1">
    <property type="entry name" value="RIBOSOMAL RNA SMALL SUBUNIT METHYLTRANSFERASE I"/>
    <property type="match status" value="1"/>
</dbReference>
<keyword evidence="5" id="KW-0949">S-adenosyl-L-methionine</keyword>
<dbReference type="SUPFAM" id="SSF53790">
    <property type="entry name" value="Tetrapyrrole methylase"/>
    <property type="match status" value="1"/>
</dbReference>
<dbReference type="InterPro" id="IPR000878">
    <property type="entry name" value="4pyrrol_Mease"/>
</dbReference>
<dbReference type="GO" id="GO:0032259">
    <property type="term" value="P:methylation"/>
    <property type="evidence" value="ECO:0007669"/>
    <property type="project" value="UniProtKB-KW"/>
</dbReference>
<dbReference type="EMBL" id="CM035414">
    <property type="protein sequence ID" value="KAH7429709.1"/>
    <property type="molecule type" value="Genomic_DNA"/>
</dbReference>
<keyword evidence="4" id="KW-0808">Transferase</keyword>
<protein>
    <recommendedName>
        <fullName evidence="7">Tetrapyrrole methylase domain-containing protein</fullName>
    </recommendedName>
</protein>
<evidence type="ECO:0000256" key="3">
    <source>
        <dbReference type="ARBA" id="ARBA00022603"/>
    </source>
</evidence>
<keyword evidence="1" id="KW-0963">Cytoplasm</keyword>
<dbReference type="FunFam" id="3.30.950.10:FF:000002">
    <property type="entry name" value="Ribosomal RNA small subunit methyltransferase I"/>
    <property type="match status" value="1"/>
</dbReference>